<reference evidence="2 3" key="1">
    <citation type="submission" date="2020-10" db="EMBL/GenBank/DDBJ databases">
        <authorList>
            <person name="Castelo-Branco R."/>
            <person name="Eusebio N."/>
            <person name="Adriana R."/>
            <person name="Vieira A."/>
            <person name="Brugerolle De Fraissinette N."/>
            <person name="Rezende De Castro R."/>
            <person name="Schneider M.P."/>
            <person name="Vasconcelos V."/>
            <person name="Leao P.N."/>
        </authorList>
    </citation>
    <scope>NUCLEOTIDE SEQUENCE [LARGE SCALE GENOMIC DNA]</scope>
    <source>
        <strain evidence="2 3">LEGE 07299</strain>
    </source>
</reference>
<accession>A0ABR9TVW6</accession>
<dbReference type="PANTHER" id="PTHR34203">
    <property type="entry name" value="METHYLTRANSFERASE, FKBM FAMILY PROTEIN"/>
    <property type="match status" value="1"/>
</dbReference>
<proteinExistence type="predicted"/>
<dbReference type="Pfam" id="PF05050">
    <property type="entry name" value="Methyltransf_21"/>
    <property type="match status" value="1"/>
</dbReference>
<dbReference type="Gene3D" id="3.40.50.150">
    <property type="entry name" value="Vaccinia Virus protein VP39"/>
    <property type="match status" value="1"/>
</dbReference>
<dbReference type="NCBIfam" id="TIGR01444">
    <property type="entry name" value="fkbM_fam"/>
    <property type="match status" value="1"/>
</dbReference>
<dbReference type="GO" id="GO:0032259">
    <property type="term" value="P:methylation"/>
    <property type="evidence" value="ECO:0007669"/>
    <property type="project" value="UniProtKB-KW"/>
</dbReference>
<evidence type="ECO:0000313" key="3">
    <source>
        <dbReference type="Proteomes" id="UP000647836"/>
    </source>
</evidence>
<dbReference type="EMBL" id="JADEXF010000143">
    <property type="protein sequence ID" value="MBE9104551.1"/>
    <property type="molecule type" value="Genomic_DNA"/>
</dbReference>
<evidence type="ECO:0000313" key="2">
    <source>
        <dbReference type="EMBL" id="MBE9104551.1"/>
    </source>
</evidence>
<dbReference type="PANTHER" id="PTHR34203:SF15">
    <property type="entry name" value="SLL1173 PROTEIN"/>
    <property type="match status" value="1"/>
</dbReference>
<dbReference type="InterPro" id="IPR006342">
    <property type="entry name" value="FkbM_mtfrase"/>
</dbReference>
<dbReference type="RefSeq" id="WP_194042219.1">
    <property type="nucleotide sequence ID" value="NZ_JADEXF010000143.1"/>
</dbReference>
<keyword evidence="3" id="KW-1185">Reference proteome</keyword>
<evidence type="ECO:0000259" key="1">
    <source>
        <dbReference type="Pfam" id="PF05050"/>
    </source>
</evidence>
<dbReference type="SUPFAM" id="SSF53335">
    <property type="entry name" value="S-adenosyl-L-methionine-dependent methyltransferases"/>
    <property type="match status" value="1"/>
</dbReference>
<keyword evidence="2" id="KW-0489">Methyltransferase</keyword>
<dbReference type="InterPro" id="IPR029063">
    <property type="entry name" value="SAM-dependent_MTases_sf"/>
</dbReference>
<gene>
    <name evidence="2" type="ORF">IQ229_06250</name>
</gene>
<dbReference type="Proteomes" id="UP000647836">
    <property type="component" value="Unassembled WGS sequence"/>
</dbReference>
<protein>
    <submittedName>
        <fullName evidence="2">FkbM family methyltransferase</fullName>
    </submittedName>
</protein>
<name>A0ABR9TVW6_9NOSO</name>
<sequence>MLNQEQLKDDLDYFQREISFFSKLLDSDSLCFDVGANIGKKSEAFLIAGARVVAFEPQPQCMRELKARCSHYRNKFHAVQNAVGAEPGEATLYTRERSGIASFHEDWISPVQSSIQVPITTLDRAIDEFGKPDYCKIDVEGWELEVLKGLTQPIPLLSFEYHIIEREIKTTRACIDYLSNLGKILINVVPAEMHSFVFQEWLPPDEFLKRFPEDIVDLGKDDYGEIWVRSC</sequence>
<dbReference type="GO" id="GO:0008168">
    <property type="term" value="F:methyltransferase activity"/>
    <property type="evidence" value="ECO:0007669"/>
    <property type="project" value="UniProtKB-KW"/>
</dbReference>
<organism evidence="2 3">
    <name type="scientific">Nostoc cf. edaphicum LEGE 07299</name>
    <dbReference type="NCBI Taxonomy" id="2777974"/>
    <lineage>
        <taxon>Bacteria</taxon>
        <taxon>Bacillati</taxon>
        <taxon>Cyanobacteriota</taxon>
        <taxon>Cyanophyceae</taxon>
        <taxon>Nostocales</taxon>
        <taxon>Nostocaceae</taxon>
        <taxon>Nostoc</taxon>
    </lineage>
</organism>
<dbReference type="InterPro" id="IPR052514">
    <property type="entry name" value="SAM-dependent_MTase"/>
</dbReference>
<feature type="domain" description="Methyltransferase FkbM" evidence="1">
    <location>
        <begin position="33"/>
        <end position="164"/>
    </location>
</feature>
<keyword evidence="2" id="KW-0808">Transferase</keyword>
<comment type="caution">
    <text evidence="2">The sequence shown here is derived from an EMBL/GenBank/DDBJ whole genome shotgun (WGS) entry which is preliminary data.</text>
</comment>